<evidence type="ECO:0000256" key="1">
    <source>
        <dbReference type="SAM" id="Phobius"/>
    </source>
</evidence>
<gene>
    <name evidence="2" type="ORF">BDV26DRAFT_130788</name>
</gene>
<feature type="transmembrane region" description="Helical" evidence="1">
    <location>
        <begin position="6"/>
        <end position="30"/>
    </location>
</feature>
<accession>A0A5N7BFF4</accession>
<sequence>MPPLCLLLFSYFNFFWSFNFAPFFTPLCFVRSFKGEFFMLFHTSLFSLQKKNKK</sequence>
<keyword evidence="1" id="KW-1133">Transmembrane helix</keyword>
<dbReference type="AlphaFoldDB" id="A0A5N7BFF4"/>
<evidence type="ECO:0000313" key="3">
    <source>
        <dbReference type="Proteomes" id="UP000326198"/>
    </source>
</evidence>
<dbReference type="Proteomes" id="UP000326198">
    <property type="component" value="Unassembled WGS sequence"/>
</dbReference>
<keyword evidence="3" id="KW-1185">Reference proteome</keyword>
<dbReference type="EMBL" id="ML736180">
    <property type="protein sequence ID" value="KAE8380513.1"/>
    <property type="molecule type" value="Genomic_DNA"/>
</dbReference>
<name>A0A5N7BFF4_9EURO</name>
<reference evidence="2 3" key="1">
    <citation type="submission" date="2019-04" db="EMBL/GenBank/DDBJ databases">
        <title>Friends and foes A comparative genomics studyof 23 Aspergillus species from section Flavi.</title>
        <authorList>
            <consortium name="DOE Joint Genome Institute"/>
            <person name="Kjaerbolling I."/>
            <person name="Vesth T."/>
            <person name="Frisvad J.C."/>
            <person name="Nybo J.L."/>
            <person name="Theobald S."/>
            <person name="Kildgaard S."/>
            <person name="Isbrandt T."/>
            <person name="Kuo A."/>
            <person name="Sato A."/>
            <person name="Lyhne E.K."/>
            <person name="Kogle M.E."/>
            <person name="Wiebenga A."/>
            <person name="Kun R.S."/>
            <person name="Lubbers R.J."/>
            <person name="Makela M.R."/>
            <person name="Barry K."/>
            <person name="Chovatia M."/>
            <person name="Clum A."/>
            <person name="Daum C."/>
            <person name="Haridas S."/>
            <person name="He G."/>
            <person name="LaButti K."/>
            <person name="Lipzen A."/>
            <person name="Mondo S."/>
            <person name="Riley R."/>
            <person name="Salamov A."/>
            <person name="Simmons B.A."/>
            <person name="Magnuson J.K."/>
            <person name="Henrissat B."/>
            <person name="Mortensen U.H."/>
            <person name="Larsen T.O."/>
            <person name="Devries R.P."/>
            <person name="Grigoriev I.V."/>
            <person name="Machida M."/>
            <person name="Baker S.E."/>
            <person name="Andersen M.R."/>
        </authorList>
    </citation>
    <scope>NUCLEOTIDE SEQUENCE [LARGE SCALE GENOMIC DNA]</scope>
    <source>
        <strain evidence="2 3">IBT 29228</strain>
    </source>
</reference>
<keyword evidence="1" id="KW-0472">Membrane</keyword>
<organism evidence="2 3">
    <name type="scientific">Aspergillus bertholletiae</name>
    <dbReference type="NCBI Taxonomy" id="1226010"/>
    <lineage>
        <taxon>Eukaryota</taxon>
        <taxon>Fungi</taxon>
        <taxon>Dikarya</taxon>
        <taxon>Ascomycota</taxon>
        <taxon>Pezizomycotina</taxon>
        <taxon>Eurotiomycetes</taxon>
        <taxon>Eurotiomycetidae</taxon>
        <taxon>Eurotiales</taxon>
        <taxon>Aspergillaceae</taxon>
        <taxon>Aspergillus</taxon>
        <taxon>Aspergillus subgen. Circumdati</taxon>
    </lineage>
</organism>
<keyword evidence="1" id="KW-0812">Transmembrane</keyword>
<evidence type="ECO:0000313" key="2">
    <source>
        <dbReference type="EMBL" id="KAE8380513.1"/>
    </source>
</evidence>
<proteinExistence type="predicted"/>
<protein>
    <submittedName>
        <fullName evidence="2">Uncharacterized protein</fullName>
    </submittedName>
</protein>